<geneLocation type="plasmid" evidence="3 4">
    <name>unnamed1</name>
</geneLocation>
<feature type="domain" description="CAAX prenyl protease 2/Lysostaphin resistance protein A-like" evidence="2">
    <location>
        <begin position="72"/>
        <end position="155"/>
    </location>
</feature>
<dbReference type="Pfam" id="PF02517">
    <property type="entry name" value="Rce1-like"/>
    <property type="match status" value="1"/>
</dbReference>
<dbReference type="InterPro" id="IPR003675">
    <property type="entry name" value="Rce1/LyrA-like_dom"/>
</dbReference>
<feature type="transmembrane region" description="Helical" evidence="1">
    <location>
        <begin position="136"/>
        <end position="163"/>
    </location>
</feature>
<gene>
    <name evidence="3" type="ORF">M0R89_19030</name>
</gene>
<keyword evidence="3" id="KW-0614">Plasmid</keyword>
<dbReference type="Proteomes" id="UP000830729">
    <property type="component" value="Plasmid unnamed1"/>
</dbReference>
<keyword evidence="1" id="KW-1133">Transmembrane helix</keyword>
<keyword evidence="3" id="KW-0482">Metalloprotease</keyword>
<evidence type="ECO:0000259" key="2">
    <source>
        <dbReference type="Pfam" id="PF02517"/>
    </source>
</evidence>
<organism evidence="3 4">
    <name type="scientific">Halorussus limi</name>
    <dbReference type="NCBI Taxonomy" id="2938695"/>
    <lineage>
        <taxon>Archaea</taxon>
        <taxon>Methanobacteriati</taxon>
        <taxon>Methanobacteriota</taxon>
        <taxon>Stenosarchaea group</taxon>
        <taxon>Halobacteria</taxon>
        <taxon>Halobacteriales</taxon>
        <taxon>Haladaptataceae</taxon>
        <taxon>Halorussus</taxon>
    </lineage>
</organism>
<evidence type="ECO:0000256" key="1">
    <source>
        <dbReference type="SAM" id="Phobius"/>
    </source>
</evidence>
<dbReference type="GO" id="GO:0008237">
    <property type="term" value="F:metallopeptidase activity"/>
    <property type="evidence" value="ECO:0007669"/>
    <property type="project" value="UniProtKB-KW"/>
</dbReference>
<proteinExistence type="predicted"/>
<keyword evidence="1" id="KW-0472">Membrane</keyword>
<dbReference type="GO" id="GO:0004175">
    <property type="term" value="F:endopeptidase activity"/>
    <property type="evidence" value="ECO:0007669"/>
    <property type="project" value="UniProtKB-ARBA"/>
</dbReference>
<accession>A0A8U0I0C5</accession>
<name>A0A8U0I0C5_9EURY</name>
<keyword evidence="3" id="KW-0378">Hydrolase</keyword>
<keyword evidence="1" id="KW-0812">Transmembrane</keyword>
<evidence type="ECO:0000313" key="3">
    <source>
        <dbReference type="EMBL" id="UPV76628.1"/>
    </source>
</evidence>
<feature type="transmembrane region" description="Helical" evidence="1">
    <location>
        <begin position="90"/>
        <end position="116"/>
    </location>
</feature>
<evidence type="ECO:0000313" key="4">
    <source>
        <dbReference type="Proteomes" id="UP000830729"/>
    </source>
</evidence>
<dbReference type="GeneID" id="72187339"/>
<dbReference type="KEGG" id="halx:M0R89_19030"/>
<dbReference type="RefSeq" id="WP_248652661.1">
    <property type="nucleotide sequence ID" value="NZ_CP096660.1"/>
</dbReference>
<sequence length="247" mass="27810">MFYFVLPRYLFRAQWLFADITGIDLFGTRSTQTPAVRALDRDSPEPYTTADLVKMEDRETTTAHEHAQRMLESCVVAPTVEEAVFRGLPLLIATMLTGHVVAVLLVANAVWAYLHVVYGRATHMVPHFLGGLLSVYLWLHGLGILAVIVHAMHNLAVLVFLLGTDMKQRRNQKVFSPGEEYEVTVSRGLPDDRKLSEAETADGRTLRVADVIPDEECRVRVAAKLGWTGYAYPLARSDEDKWQERTD</sequence>
<reference evidence="3 4" key="1">
    <citation type="submission" date="2022-04" db="EMBL/GenBank/DDBJ databases">
        <title>Diverse halophilic archaea isolated from saline environments.</title>
        <authorList>
            <person name="Cui H.-L."/>
        </authorList>
    </citation>
    <scope>NUCLEOTIDE SEQUENCE [LARGE SCALE GENOMIC DNA]</scope>
    <source>
        <strain evidence="3 4">XZYJT49</strain>
        <plasmid evidence="3 4">unnamed1</plasmid>
    </source>
</reference>
<dbReference type="AlphaFoldDB" id="A0A8U0I0C5"/>
<protein>
    <submittedName>
        <fullName evidence="3">CPBP family intramembrane metalloprotease</fullName>
    </submittedName>
</protein>
<dbReference type="EMBL" id="CP096660">
    <property type="protein sequence ID" value="UPV76628.1"/>
    <property type="molecule type" value="Genomic_DNA"/>
</dbReference>
<keyword evidence="3" id="KW-0645">Protease</keyword>
<keyword evidence="4" id="KW-1185">Reference proteome</keyword>
<dbReference type="GO" id="GO:0080120">
    <property type="term" value="P:CAAX-box protein maturation"/>
    <property type="evidence" value="ECO:0007669"/>
    <property type="project" value="UniProtKB-ARBA"/>
</dbReference>